<evidence type="ECO:0000313" key="4">
    <source>
        <dbReference type="Proteomes" id="UP000078560"/>
    </source>
</evidence>
<protein>
    <submittedName>
        <fullName evidence="3">Uncharacterized protein</fullName>
    </submittedName>
</protein>
<feature type="compositionally biased region" description="Acidic residues" evidence="2">
    <location>
        <begin position="831"/>
        <end position="866"/>
    </location>
</feature>
<evidence type="ECO:0000313" key="3">
    <source>
        <dbReference type="EMBL" id="SBS85943.1"/>
    </source>
</evidence>
<dbReference type="AlphaFoldDB" id="A0A1A8W2Q5"/>
<evidence type="ECO:0000256" key="2">
    <source>
        <dbReference type="SAM" id="MobiDB-lite"/>
    </source>
</evidence>
<name>A0A1A8W2Q5_PLAOA</name>
<feature type="coiled-coil region" evidence="1">
    <location>
        <begin position="386"/>
        <end position="413"/>
    </location>
</feature>
<dbReference type="Proteomes" id="UP000078560">
    <property type="component" value="Unassembled WGS sequence"/>
</dbReference>
<organism evidence="3 4">
    <name type="scientific">Plasmodium ovale curtisi</name>
    <dbReference type="NCBI Taxonomy" id="864141"/>
    <lineage>
        <taxon>Eukaryota</taxon>
        <taxon>Sar</taxon>
        <taxon>Alveolata</taxon>
        <taxon>Apicomplexa</taxon>
        <taxon>Aconoidasida</taxon>
        <taxon>Haemosporida</taxon>
        <taxon>Plasmodiidae</taxon>
        <taxon>Plasmodium</taxon>
        <taxon>Plasmodium (Plasmodium)</taxon>
    </lineage>
</organism>
<feature type="compositionally biased region" description="Basic and acidic residues" evidence="2">
    <location>
        <begin position="161"/>
        <end position="186"/>
    </location>
</feature>
<feature type="region of interest" description="Disordered" evidence="2">
    <location>
        <begin position="886"/>
        <end position="929"/>
    </location>
</feature>
<accession>A0A1A8W2Q5</accession>
<proteinExistence type="predicted"/>
<reference evidence="4" key="1">
    <citation type="submission" date="2016-05" db="EMBL/GenBank/DDBJ databases">
        <authorList>
            <person name="Naeem Raeece"/>
        </authorList>
    </citation>
    <scope>NUCLEOTIDE SEQUENCE [LARGE SCALE GENOMIC DNA]</scope>
</reference>
<evidence type="ECO:0000256" key="1">
    <source>
        <dbReference type="SAM" id="Coils"/>
    </source>
</evidence>
<feature type="region of interest" description="Disordered" evidence="2">
    <location>
        <begin position="816"/>
        <end position="871"/>
    </location>
</feature>
<gene>
    <name evidence="3" type="ORF">POVCU2_0034340</name>
</gene>
<dbReference type="EMBL" id="FLQU01000461">
    <property type="protein sequence ID" value="SBS85943.1"/>
    <property type="molecule type" value="Genomic_DNA"/>
</dbReference>
<feature type="region of interest" description="Disordered" evidence="2">
    <location>
        <begin position="722"/>
        <end position="770"/>
    </location>
</feature>
<keyword evidence="1" id="KW-0175">Coiled coil</keyword>
<feature type="region of interest" description="Disordered" evidence="2">
    <location>
        <begin position="152"/>
        <end position="186"/>
    </location>
</feature>
<sequence>MDCTFTRLKKEKQTPCSEPNAYTRTHRYITVSNYTNLDIPIQISTCGSPAYYSKIIPSWSHRYRRKGSYTEWANNMNMLTPFRISPKPKAVLNFVNKNFHINNKRKKRKKLYSLKISSVGKNTIPEEYLKYNIPSEPIYPYISVPDNLYTRQKREEEEENQNGRDKGDRKVHEGESNEESKMVPEEMQKWNRTKLQKVKQLPNLSIENYIEDMEYKKYIHPSLIKKIDKNNQCYIHHSLRKYMKEHQEVSTLDCFDEDDVEHDLTEYDAAFNGIGPWPSTEELLKNENNYEFDKTDLEIEYNITYDKSDYYAYKNKNLNEAVRKNQNIEKEKDSSNVIQEDVKTVIPSENEENEIIHVDATSDNDADGVSSTNPVVSVNDVRKLYYKKEIKTIREAKEEMIKWNERRKLSRSKWNLTKEEIGLLPEQYKELYFEKRKKIQEKEREDFRKQEDLSAGNQILLSTENLVDNTENFVGELEKDGEFISNPNGKRSTTEGHQLEENAAEETVHNFRLMEENVLYTKAKSPLEGMLYEWDDSLHCKWRKRAEEVIRDVIMYDYPFKEVRRPSNLDLYDVTWYPGKVDVFITIEEGKNYKINLFDLKQLVKKIAERLKELEIDEEIVILPFYELVVSSLPSKNILVCRRDWNDNIGKEVICFFKDNIFDPVEGILLGSPSVFHVIINIDNERVENIMTNSIDKIILKGSKDELAGSVILKAGIGQEGEKRKEMHSDTYTDTKEDITELSKDTGERSFNFDKGKTSGRTRGDDDIDAHAEVDVQEEVKIPGFDELEKLKSLQKSLNLDQKNLETIKHIDSIDEEAGSSMISSPTHEDEQADEYEEDEEYDDVADNEVDSYDGDFDDYTPDETSADDHTKKCVLRLRGAHLGKKISTRRSKSKRVSTGKNKRVSTRKNKRVSRNMSKSAAPRLLSNGEISEQTLTNVRGICPRSHS</sequence>
<feature type="compositionally biased region" description="Basic residues" evidence="2">
    <location>
        <begin position="886"/>
        <end position="914"/>
    </location>
</feature>